<protein>
    <submittedName>
        <fullName evidence="1">Uncharacterized protein</fullName>
    </submittedName>
</protein>
<dbReference type="AlphaFoldDB" id="A0A0E9X9N5"/>
<proteinExistence type="predicted"/>
<reference evidence="1" key="2">
    <citation type="journal article" date="2015" name="Fish Shellfish Immunol.">
        <title>Early steps in the European eel (Anguilla anguilla)-Vibrio vulnificus interaction in the gills: Role of the RtxA13 toxin.</title>
        <authorList>
            <person name="Callol A."/>
            <person name="Pajuelo D."/>
            <person name="Ebbesson L."/>
            <person name="Teles M."/>
            <person name="MacKenzie S."/>
            <person name="Amaro C."/>
        </authorList>
    </citation>
    <scope>NUCLEOTIDE SEQUENCE</scope>
</reference>
<reference evidence="1" key="1">
    <citation type="submission" date="2014-11" db="EMBL/GenBank/DDBJ databases">
        <authorList>
            <person name="Amaro Gonzalez C."/>
        </authorList>
    </citation>
    <scope>NUCLEOTIDE SEQUENCE</scope>
</reference>
<accession>A0A0E9X9N5</accession>
<sequence length="37" mass="3820">MAPYTATSFSSSVCFSAFACVGLGAVQTSPSLFLSQR</sequence>
<name>A0A0E9X9N5_ANGAN</name>
<evidence type="ECO:0000313" key="1">
    <source>
        <dbReference type="EMBL" id="JAH99457.1"/>
    </source>
</evidence>
<organism evidence="1">
    <name type="scientific">Anguilla anguilla</name>
    <name type="common">European freshwater eel</name>
    <name type="synonym">Muraena anguilla</name>
    <dbReference type="NCBI Taxonomy" id="7936"/>
    <lineage>
        <taxon>Eukaryota</taxon>
        <taxon>Metazoa</taxon>
        <taxon>Chordata</taxon>
        <taxon>Craniata</taxon>
        <taxon>Vertebrata</taxon>
        <taxon>Euteleostomi</taxon>
        <taxon>Actinopterygii</taxon>
        <taxon>Neopterygii</taxon>
        <taxon>Teleostei</taxon>
        <taxon>Anguilliformes</taxon>
        <taxon>Anguillidae</taxon>
        <taxon>Anguilla</taxon>
    </lineage>
</organism>
<dbReference type="EMBL" id="GBXM01009120">
    <property type="protein sequence ID" value="JAH99457.1"/>
    <property type="molecule type" value="Transcribed_RNA"/>
</dbReference>